<dbReference type="AlphaFoldDB" id="A0A9W7BL40"/>
<dbReference type="Gene3D" id="2.60.120.620">
    <property type="entry name" value="q2cbj1_9rhob like domain"/>
    <property type="match status" value="1"/>
</dbReference>
<proteinExistence type="predicted"/>
<name>A0A9W7BL40_9STRA</name>
<dbReference type="GO" id="GO:0046872">
    <property type="term" value="F:metal ion binding"/>
    <property type="evidence" value="ECO:0007669"/>
    <property type="project" value="UniProtKB-ARBA"/>
</dbReference>
<dbReference type="PANTHER" id="PTHR20883">
    <property type="entry name" value="PHYTANOYL-COA DIOXYGENASE DOMAIN CONTAINING 1"/>
    <property type="match status" value="1"/>
</dbReference>
<accession>A0A9W7BL40</accession>
<dbReference type="GO" id="GO:0016491">
    <property type="term" value="F:oxidoreductase activity"/>
    <property type="evidence" value="ECO:0007669"/>
    <property type="project" value="UniProtKB-ARBA"/>
</dbReference>
<dbReference type="InterPro" id="IPR008775">
    <property type="entry name" value="Phytyl_CoA_dOase-like"/>
</dbReference>
<dbReference type="Pfam" id="PF05721">
    <property type="entry name" value="PhyH"/>
    <property type="match status" value="1"/>
</dbReference>
<protein>
    <submittedName>
        <fullName evidence="2">Uncharacterized protein</fullName>
    </submittedName>
</protein>
<evidence type="ECO:0000256" key="1">
    <source>
        <dbReference type="ARBA" id="ARBA00001962"/>
    </source>
</evidence>
<dbReference type="OrthoDB" id="445007at2759"/>
<comment type="cofactor">
    <cofactor evidence="1">
        <name>Fe cation</name>
        <dbReference type="ChEBI" id="CHEBI:24875"/>
    </cofactor>
</comment>
<organism evidence="2 3">
    <name type="scientific">Triparma strigata</name>
    <dbReference type="NCBI Taxonomy" id="1606541"/>
    <lineage>
        <taxon>Eukaryota</taxon>
        <taxon>Sar</taxon>
        <taxon>Stramenopiles</taxon>
        <taxon>Ochrophyta</taxon>
        <taxon>Bolidophyceae</taxon>
        <taxon>Parmales</taxon>
        <taxon>Triparmaceae</taxon>
        <taxon>Triparma</taxon>
    </lineage>
</organism>
<gene>
    <name evidence="2" type="ORF">TrST_g7308</name>
</gene>
<evidence type="ECO:0000313" key="3">
    <source>
        <dbReference type="Proteomes" id="UP001165085"/>
    </source>
</evidence>
<dbReference type="SUPFAM" id="SSF51197">
    <property type="entry name" value="Clavaminate synthase-like"/>
    <property type="match status" value="1"/>
</dbReference>
<reference evidence="3" key="1">
    <citation type="journal article" date="2023" name="Commun. Biol.">
        <title>Genome analysis of Parmales, the sister group of diatoms, reveals the evolutionary specialization of diatoms from phago-mixotrophs to photoautotrophs.</title>
        <authorList>
            <person name="Ban H."/>
            <person name="Sato S."/>
            <person name="Yoshikawa S."/>
            <person name="Yamada K."/>
            <person name="Nakamura Y."/>
            <person name="Ichinomiya M."/>
            <person name="Sato N."/>
            <person name="Blanc-Mathieu R."/>
            <person name="Endo H."/>
            <person name="Kuwata A."/>
            <person name="Ogata H."/>
        </authorList>
    </citation>
    <scope>NUCLEOTIDE SEQUENCE [LARGE SCALE GENOMIC DNA]</scope>
    <source>
        <strain evidence="3">NIES 3701</strain>
    </source>
</reference>
<dbReference type="EMBL" id="BRXY01000409">
    <property type="protein sequence ID" value="GMH93206.1"/>
    <property type="molecule type" value="Genomic_DNA"/>
</dbReference>
<evidence type="ECO:0000313" key="2">
    <source>
        <dbReference type="EMBL" id="GMH93206.1"/>
    </source>
</evidence>
<comment type="caution">
    <text evidence="2">The sequence shown here is derived from an EMBL/GenBank/DDBJ whole genome shotgun (WGS) entry which is preliminary data.</text>
</comment>
<sequence>MSAISANNPDSDSDSGDDALLEMLGLPTLSLSTEIDISASSHSETSCVISPSLDPSSLLLEYESKGIIKLPLHVPRKLLNAATLQTTFSAHPLKTYETINSQKHLTRCEKFVDLKSSSDDTVPWSSIISSLEEISSAVLKKPQHIFKEKLNYKPPKGKGFAPHLDGPSLAMTGQGEEGSFATIMLSIDPMNIANGCLEVSRGNWNSSNKISTVQVDENGNPDREGRPGEIHSEVAEGLEWEYLECEAGEAYMFSSLLPHKSGTNKSQFQRRAVFITLSDEDGREEYYRKMEEKRRVFKPNLEEEWLKSVPK</sequence>
<dbReference type="Proteomes" id="UP001165085">
    <property type="component" value="Unassembled WGS sequence"/>
</dbReference>
<dbReference type="PANTHER" id="PTHR20883:SF48">
    <property type="entry name" value="ECTOINE DIOXYGENASE"/>
    <property type="match status" value="1"/>
</dbReference>
<keyword evidence="3" id="KW-1185">Reference proteome</keyword>